<gene>
    <name evidence="2" type="ORF">CDD82_2140</name>
</gene>
<dbReference type="Gene3D" id="1.50.10.10">
    <property type="match status" value="1"/>
</dbReference>
<dbReference type="GO" id="GO:0005975">
    <property type="term" value="P:carbohydrate metabolic process"/>
    <property type="evidence" value="ECO:0007669"/>
    <property type="project" value="InterPro"/>
</dbReference>
<dbReference type="SUPFAM" id="SSF48208">
    <property type="entry name" value="Six-hairpin glycosidases"/>
    <property type="match status" value="1"/>
</dbReference>
<dbReference type="Pfam" id="PF06824">
    <property type="entry name" value="Glyco_hydro_125"/>
    <property type="match status" value="1"/>
</dbReference>
<proteinExistence type="predicted"/>
<reference evidence="2 3" key="1">
    <citation type="submission" date="2017-06" db="EMBL/GenBank/DDBJ databases">
        <title>Ant-infecting Ophiocordyceps genomes reveal a high diversity of potential behavioral manipulation genes and a possible major role for enterotoxins.</title>
        <authorList>
            <person name="De Bekker C."/>
            <person name="Evans H.C."/>
            <person name="Brachmann A."/>
            <person name="Hughes D.P."/>
        </authorList>
    </citation>
    <scope>NUCLEOTIDE SEQUENCE [LARGE SCALE GENOMIC DNA]</scope>
    <source>
        <strain evidence="2 3">1348a</strain>
    </source>
</reference>
<comment type="caution">
    <text evidence="2">The sequence shown here is derived from an EMBL/GenBank/DDBJ whole genome shotgun (WGS) entry which is preliminary data.</text>
</comment>
<evidence type="ECO:0000313" key="2">
    <source>
        <dbReference type="EMBL" id="PHH79841.1"/>
    </source>
</evidence>
<evidence type="ECO:0008006" key="4">
    <source>
        <dbReference type="Google" id="ProtNLM"/>
    </source>
</evidence>
<dbReference type="InterPro" id="IPR008928">
    <property type="entry name" value="6-hairpin_glycosidase_sf"/>
</dbReference>
<dbReference type="Proteomes" id="UP000224854">
    <property type="component" value="Unassembled WGS sequence"/>
</dbReference>
<keyword evidence="3" id="KW-1185">Reference proteome</keyword>
<dbReference type="AlphaFoldDB" id="A0A2C5ZKP8"/>
<keyword evidence="1" id="KW-0732">Signal</keyword>
<organism evidence="2 3">
    <name type="scientific">Ophiocordyceps australis</name>
    <dbReference type="NCBI Taxonomy" id="1399860"/>
    <lineage>
        <taxon>Eukaryota</taxon>
        <taxon>Fungi</taxon>
        <taxon>Dikarya</taxon>
        <taxon>Ascomycota</taxon>
        <taxon>Pezizomycotina</taxon>
        <taxon>Sordariomycetes</taxon>
        <taxon>Hypocreomycetidae</taxon>
        <taxon>Hypocreales</taxon>
        <taxon>Ophiocordycipitaceae</taxon>
        <taxon>Ophiocordyceps</taxon>
    </lineage>
</organism>
<dbReference type="PANTHER" id="PTHR31047">
    <property type="entry name" value="MEIOTICALLY UP-REGULATED GENE 157 PROTEIN"/>
    <property type="match status" value="1"/>
</dbReference>
<dbReference type="GO" id="GO:0003824">
    <property type="term" value="F:catalytic activity"/>
    <property type="evidence" value="ECO:0007669"/>
    <property type="project" value="UniProtKB-ARBA"/>
</dbReference>
<accession>A0A2C5ZKP8</accession>
<sequence>MKSVAAASLLCLAVLAEAAIPADCPKYDDYAAQRHAPYSPGSFQYPSQRPDTRCRTYLVPEVEDTILGIKRQIQDPDLYHLFVNTWPNTVDTTVLWHGVSAENADKELAFVSTGDIHAMWLRDSANQLQSYKSILPSSSSMARLYRGAINLQARYIRLFPYCNAFQPPPESLLAPSFARRSLARRAPPNVQPPYDPNVVFECKYELDSLAAFLQLSWDYYDATGDAQFFARFEWAHAVREALKVARAMMLGTYAPDGRVNPSPYTWINQATSATETVSNSGTGNPVVGNIGLVRSFFRPSDDSTIYQHFIPANMMFSRFLRDCAPIMQPIDPQTASDMVAMAATIDKAVEEFAVVPHPKYGDIYAFEVDGFGSSNLMDDANIPSLLSIPHLGFRPASDPIYRRTRDFVLSRSNPYYATGPILNATGGPHIGPGMAWPMGVITQALTSDDDNEITACIKQLMGATSGLGLIHESVNTHDQTRWTRSWFAWANGLFGQLLLHLLNQKPAVLQQSFQS</sequence>
<dbReference type="OrthoDB" id="7771656at2759"/>
<feature type="chain" id="PRO_5012609386" description="Glycoside hydrolase family 125 protein" evidence="1">
    <location>
        <begin position="19"/>
        <end position="515"/>
    </location>
</feature>
<evidence type="ECO:0000313" key="3">
    <source>
        <dbReference type="Proteomes" id="UP000224854"/>
    </source>
</evidence>
<dbReference type="PIRSF" id="PIRSF028846">
    <property type="entry name" value="UCP028846"/>
    <property type="match status" value="1"/>
</dbReference>
<dbReference type="SMART" id="SM01149">
    <property type="entry name" value="DUF1237"/>
    <property type="match status" value="1"/>
</dbReference>
<feature type="signal peptide" evidence="1">
    <location>
        <begin position="1"/>
        <end position="18"/>
    </location>
</feature>
<dbReference type="EMBL" id="NJEU01000173">
    <property type="protein sequence ID" value="PHH79841.1"/>
    <property type="molecule type" value="Genomic_DNA"/>
</dbReference>
<dbReference type="InterPro" id="IPR008313">
    <property type="entry name" value="GH125"/>
</dbReference>
<dbReference type="InterPro" id="IPR012341">
    <property type="entry name" value="6hp_glycosidase-like_sf"/>
</dbReference>
<name>A0A2C5ZKP8_9HYPO</name>
<protein>
    <recommendedName>
        <fullName evidence="4">Glycoside hydrolase family 125 protein</fullName>
    </recommendedName>
</protein>
<evidence type="ECO:0000256" key="1">
    <source>
        <dbReference type="SAM" id="SignalP"/>
    </source>
</evidence>
<dbReference type="PANTHER" id="PTHR31047:SF1">
    <property type="entry name" value="DUF1237 DOMAIN-CONTAINING PROTEIN"/>
    <property type="match status" value="1"/>
</dbReference>